<name>A0ABD1LT41_9FABA</name>
<reference evidence="2 3" key="1">
    <citation type="submission" date="2024-08" db="EMBL/GenBank/DDBJ databases">
        <title>Insights into the chromosomal genome structure of Flemingia macrophylla.</title>
        <authorList>
            <person name="Ding Y."/>
            <person name="Zhao Y."/>
            <person name="Bi W."/>
            <person name="Wu M."/>
            <person name="Zhao G."/>
            <person name="Gong Y."/>
            <person name="Li W."/>
            <person name="Zhang P."/>
        </authorList>
    </citation>
    <scope>NUCLEOTIDE SEQUENCE [LARGE SCALE GENOMIC DNA]</scope>
    <source>
        <strain evidence="2">DYQJB</strain>
        <tissue evidence="2">Leaf</tissue>
    </source>
</reference>
<sequence>MNQFSIIYKHSKRPNNWFKQKPTTPTHAQSKKKALDEQRPEVIHQLCYT</sequence>
<feature type="compositionally biased region" description="Polar residues" evidence="1">
    <location>
        <begin position="17"/>
        <end position="28"/>
    </location>
</feature>
<accession>A0ABD1LT41</accession>
<dbReference type="AlphaFoldDB" id="A0ABD1LT41"/>
<gene>
    <name evidence="2" type="ORF">Fmac_025754</name>
</gene>
<organism evidence="2 3">
    <name type="scientific">Flemingia macrophylla</name>
    <dbReference type="NCBI Taxonomy" id="520843"/>
    <lineage>
        <taxon>Eukaryota</taxon>
        <taxon>Viridiplantae</taxon>
        <taxon>Streptophyta</taxon>
        <taxon>Embryophyta</taxon>
        <taxon>Tracheophyta</taxon>
        <taxon>Spermatophyta</taxon>
        <taxon>Magnoliopsida</taxon>
        <taxon>eudicotyledons</taxon>
        <taxon>Gunneridae</taxon>
        <taxon>Pentapetalae</taxon>
        <taxon>rosids</taxon>
        <taxon>fabids</taxon>
        <taxon>Fabales</taxon>
        <taxon>Fabaceae</taxon>
        <taxon>Papilionoideae</taxon>
        <taxon>50 kb inversion clade</taxon>
        <taxon>NPAAA clade</taxon>
        <taxon>indigoferoid/millettioid clade</taxon>
        <taxon>Phaseoleae</taxon>
        <taxon>Flemingia</taxon>
    </lineage>
</organism>
<dbReference type="Proteomes" id="UP001603857">
    <property type="component" value="Unassembled WGS sequence"/>
</dbReference>
<proteinExistence type="predicted"/>
<dbReference type="EMBL" id="JBGMDY010000008">
    <property type="protein sequence ID" value="KAL2326696.1"/>
    <property type="molecule type" value="Genomic_DNA"/>
</dbReference>
<evidence type="ECO:0000256" key="1">
    <source>
        <dbReference type="SAM" id="MobiDB-lite"/>
    </source>
</evidence>
<evidence type="ECO:0000313" key="3">
    <source>
        <dbReference type="Proteomes" id="UP001603857"/>
    </source>
</evidence>
<keyword evidence="3" id="KW-1185">Reference proteome</keyword>
<evidence type="ECO:0000313" key="2">
    <source>
        <dbReference type="EMBL" id="KAL2326696.1"/>
    </source>
</evidence>
<feature type="region of interest" description="Disordered" evidence="1">
    <location>
        <begin position="15"/>
        <end position="38"/>
    </location>
</feature>
<protein>
    <submittedName>
        <fullName evidence="2">Uncharacterized protein</fullName>
    </submittedName>
</protein>
<comment type="caution">
    <text evidence="2">The sequence shown here is derived from an EMBL/GenBank/DDBJ whole genome shotgun (WGS) entry which is preliminary data.</text>
</comment>